<evidence type="ECO:0000256" key="5">
    <source>
        <dbReference type="ARBA" id="ARBA00022801"/>
    </source>
</evidence>
<evidence type="ECO:0000256" key="6">
    <source>
        <dbReference type="HAMAP-Rule" id="MF_00223"/>
    </source>
</evidence>
<feature type="binding site" evidence="6">
    <location>
        <position position="185"/>
    </location>
    <ligand>
        <name>Zn(2+)</name>
        <dbReference type="ChEBI" id="CHEBI:29105"/>
    </ligand>
</feature>
<dbReference type="NCBIfam" id="NF006824">
    <property type="entry name" value="PRK09347.1-1"/>
    <property type="match status" value="1"/>
</dbReference>
<dbReference type="InterPro" id="IPR018234">
    <property type="entry name" value="GTP_CycHdrlase_I_CS"/>
</dbReference>
<dbReference type="EMBL" id="BAAAFH010000002">
    <property type="protein sequence ID" value="GAA0873662.1"/>
    <property type="molecule type" value="Genomic_DNA"/>
</dbReference>
<comment type="subunit">
    <text evidence="6">Homopolymer.</text>
</comment>
<organism evidence="8 9">
    <name type="scientific">Wandonia haliotis</name>
    <dbReference type="NCBI Taxonomy" id="574963"/>
    <lineage>
        <taxon>Bacteria</taxon>
        <taxon>Pseudomonadati</taxon>
        <taxon>Bacteroidota</taxon>
        <taxon>Flavobacteriia</taxon>
        <taxon>Flavobacteriales</taxon>
        <taxon>Crocinitomicaceae</taxon>
        <taxon>Wandonia</taxon>
    </lineage>
</organism>
<evidence type="ECO:0000256" key="4">
    <source>
        <dbReference type="ARBA" id="ARBA00022563"/>
    </source>
</evidence>
<dbReference type="NCBIfam" id="TIGR00063">
    <property type="entry name" value="folE"/>
    <property type="match status" value="1"/>
</dbReference>
<reference evidence="8 9" key="1">
    <citation type="journal article" date="2019" name="Int. J. Syst. Evol. Microbiol.">
        <title>The Global Catalogue of Microorganisms (GCM) 10K type strain sequencing project: providing services to taxonomists for standard genome sequencing and annotation.</title>
        <authorList>
            <consortium name="The Broad Institute Genomics Platform"/>
            <consortium name="The Broad Institute Genome Sequencing Center for Infectious Disease"/>
            <person name="Wu L."/>
            <person name="Ma J."/>
        </authorList>
    </citation>
    <scope>NUCLEOTIDE SEQUENCE [LARGE SCALE GENOMIC DNA]</scope>
    <source>
        <strain evidence="8 9">JCM 16083</strain>
    </source>
</reference>
<protein>
    <recommendedName>
        <fullName evidence="6">GTP cyclohydrolase 1</fullName>
        <ecNumber evidence="6">3.5.4.16</ecNumber>
    </recommendedName>
    <alternativeName>
        <fullName evidence="6">GTP cyclohydrolase I</fullName>
        <shortName evidence="6">GTP-CH-I</shortName>
    </alternativeName>
</protein>
<keyword evidence="5 6" id="KW-0378">Hydrolase</keyword>
<keyword evidence="6" id="KW-0547">Nucleotide-binding</keyword>
<dbReference type="InterPro" id="IPR043134">
    <property type="entry name" value="GTP-CH-I_N"/>
</dbReference>
<comment type="similarity">
    <text evidence="3 6">Belongs to the GTP cyclohydrolase I family.</text>
</comment>
<keyword evidence="9" id="KW-1185">Reference proteome</keyword>
<dbReference type="Pfam" id="PF01227">
    <property type="entry name" value="GTP_cyclohydroI"/>
    <property type="match status" value="1"/>
</dbReference>
<sequence length="221" mass="25655">MSLETNKTERFEEQGDHHEFSQLLYPIREDAFEKSDEEKMTEIAFHFQKIMETLGLDLTSDSLEGTPYRFAKMYVKELFAGLNPINKPSVSIFSNSYNYSRLLIERNISFTSFCEHHFLPMIGKVHVAYQSTGKIIGLSKINRIVRYYASRPQVQERLTEQIAEELKEVLSTKDVIIYVEARHLCVSLRGVKDPTSDTITTSYSGIFNSVKEREEFFKLVK</sequence>
<evidence type="ECO:0000313" key="8">
    <source>
        <dbReference type="EMBL" id="GAA0873662.1"/>
    </source>
</evidence>
<dbReference type="EC" id="3.5.4.16" evidence="6"/>
<evidence type="ECO:0000256" key="2">
    <source>
        <dbReference type="ARBA" id="ARBA00005080"/>
    </source>
</evidence>
<dbReference type="NCBIfam" id="NF006826">
    <property type="entry name" value="PRK09347.1-3"/>
    <property type="match status" value="1"/>
</dbReference>
<dbReference type="InterPro" id="IPR020602">
    <property type="entry name" value="GTP_CycHdrlase_I_dom"/>
</dbReference>
<feature type="binding site" evidence="6">
    <location>
        <position position="117"/>
    </location>
    <ligand>
        <name>Zn(2+)</name>
        <dbReference type="ChEBI" id="CHEBI:29105"/>
    </ligand>
</feature>
<gene>
    <name evidence="8" type="primary">folE_1</name>
    <name evidence="6" type="synonym">folE</name>
    <name evidence="8" type="ORF">GCM10009118_00700</name>
</gene>
<dbReference type="PANTHER" id="PTHR11109:SF7">
    <property type="entry name" value="GTP CYCLOHYDROLASE 1"/>
    <property type="match status" value="1"/>
</dbReference>
<dbReference type="PROSITE" id="PS00860">
    <property type="entry name" value="GTP_CYCLOHYDROL_1_2"/>
    <property type="match status" value="1"/>
</dbReference>
<dbReference type="InterPro" id="IPR001474">
    <property type="entry name" value="GTP_CycHdrlase_I"/>
</dbReference>
<feature type="domain" description="GTP cyclohydrolase I" evidence="7">
    <location>
        <begin position="46"/>
        <end position="220"/>
    </location>
</feature>
<dbReference type="Gene3D" id="1.10.286.10">
    <property type="match status" value="1"/>
</dbReference>
<evidence type="ECO:0000313" key="9">
    <source>
        <dbReference type="Proteomes" id="UP001501126"/>
    </source>
</evidence>
<accession>A0ABN1ML10</accession>
<proteinExistence type="inferred from homology"/>
<keyword evidence="4 6" id="KW-0554">One-carbon metabolism</keyword>
<keyword evidence="6" id="KW-0862">Zinc</keyword>
<dbReference type="PANTHER" id="PTHR11109">
    <property type="entry name" value="GTP CYCLOHYDROLASE I"/>
    <property type="match status" value="1"/>
</dbReference>
<evidence type="ECO:0000259" key="7">
    <source>
        <dbReference type="Pfam" id="PF01227"/>
    </source>
</evidence>
<keyword evidence="6" id="KW-0342">GTP-binding</keyword>
<dbReference type="RefSeq" id="WP_343783911.1">
    <property type="nucleotide sequence ID" value="NZ_BAAAFH010000002.1"/>
</dbReference>
<comment type="catalytic activity">
    <reaction evidence="1 6">
        <text>GTP + H2O = 7,8-dihydroneopterin 3'-triphosphate + formate + H(+)</text>
        <dbReference type="Rhea" id="RHEA:17473"/>
        <dbReference type="ChEBI" id="CHEBI:15377"/>
        <dbReference type="ChEBI" id="CHEBI:15378"/>
        <dbReference type="ChEBI" id="CHEBI:15740"/>
        <dbReference type="ChEBI" id="CHEBI:37565"/>
        <dbReference type="ChEBI" id="CHEBI:58462"/>
        <dbReference type="EC" id="3.5.4.16"/>
    </reaction>
</comment>
<evidence type="ECO:0000256" key="1">
    <source>
        <dbReference type="ARBA" id="ARBA00001052"/>
    </source>
</evidence>
<feature type="binding site" evidence="6">
    <location>
        <position position="114"/>
    </location>
    <ligand>
        <name>Zn(2+)</name>
        <dbReference type="ChEBI" id="CHEBI:29105"/>
    </ligand>
</feature>
<name>A0ABN1ML10_9FLAO</name>
<dbReference type="SUPFAM" id="SSF55620">
    <property type="entry name" value="Tetrahydrobiopterin biosynthesis enzymes-like"/>
    <property type="match status" value="1"/>
</dbReference>
<comment type="caution">
    <text evidence="8">The sequence shown here is derived from an EMBL/GenBank/DDBJ whole genome shotgun (WGS) entry which is preliminary data.</text>
</comment>
<evidence type="ECO:0000256" key="3">
    <source>
        <dbReference type="ARBA" id="ARBA00008085"/>
    </source>
</evidence>
<comment type="pathway">
    <text evidence="2 6">Cofactor biosynthesis; 7,8-dihydroneopterin triphosphate biosynthesis; 7,8-dihydroneopterin triphosphate from GTP: step 1/1.</text>
</comment>
<dbReference type="InterPro" id="IPR043133">
    <property type="entry name" value="GTP-CH-I_C/QueF"/>
</dbReference>
<keyword evidence="6" id="KW-0479">Metal-binding</keyword>
<dbReference type="Gene3D" id="3.30.1130.10">
    <property type="match status" value="1"/>
</dbReference>
<dbReference type="Proteomes" id="UP001501126">
    <property type="component" value="Unassembled WGS sequence"/>
</dbReference>
<dbReference type="HAMAP" id="MF_00223">
    <property type="entry name" value="FolE"/>
    <property type="match status" value="1"/>
</dbReference>